<organism evidence="2 3">
    <name type="scientific">Trichinella spiralis</name>
    <name type="common">Trichina worm</name>
    <dbReference type="NCBI Taxonomy" id="6334"/>
    <lineage>
        <taxon>Eukaryota</taxon>
        <taxon>Metazoa</taxon>
        <taxon>Ecdysozoa</taxon>
        <taxon>Nematoda</taxon>
        <taxon>Enoplea</taxon>
        <taxon>Dorylaimia</taxon>
        <taxon>Trichinellida</taxon>
        <taxon>Trichinellidae</taxon>
        <taxon>Trichinella</taxon>
    </lineage>
</organism>
<dbReference type="EMBL" id="JBEUSY010000429">
    <property type="protein sequence ID" value="KAL1233745.1"/>
    <property type="molecule type" value="Genomic_DNA"/>
</dbReference>
<proteinExistence type="predicted"/>
<evidence type="ECO:0000313" key="2">
    <source>
        <dbReference type="EMBL" id="KAL1233745.1"/>
    </source>
</evidence>
<comment type="caution">
    <text evidence="2">The sequence shown here is derived from an EMBL/GenBank/DDBJ whole genome shotgun (WGS) entry which is preliminary data.</text>
</comment>
<evidence type="ECO:0000256" key="1">
    <source>
        <dbReference type="SAM" id="MobiDB-lite"/>
    </source>
</evidence>
<keyword evidence="3" id="KW-1185">Reference proteome</keyword>
<sequence>MWCWTGLFAPGESHHVRCPSHTAKVAIAHVWFPLSGLLSSCFPGIQCHQCPPMPSFIWGWAVGRIPGTTKLFTTITVTRPIQRHHPIPLMLIRRPSTSSIAPSSLFKGSSPEATCQSRGFRRRGAPGCVN</sequence>
<feature type="region of interest" description="Disordered" evidence="1">
    <location>
        <begin position="101"/>
        <end position="130"/>
    </location>
</feature>
<evidence type="ECO:0000313" key="3">
    <source>
        <dbReference type="Proteomes" id="UP001558632"/>
    </source>
</evidence>
<gene>
    <name evidence="2" type="ORF">TSPI_01458</name>
</gene>
<name>A0ABR3KC08_TRISP</name>
<protein>
    <submittedName>
        <fullName evidence="2">Inhibin beta B chain</fullName>
    </submittedName>
</protein>
<accession>A0ABR3KC08</accession>
<reference evidence="2 3" key="1">
    <citation type="submission" date="2024-07" db="EMBL/GenBank/DDBJ databases">
        <title>Enhanced genomic and transcriptomic resources for Trichinella pseudospiralis and T. spiralis underpin the discovery of pronounced molecular differences between stages and species.</title>
        <authorList>
            <person name="Pasi K.K."/>
            <person name="La Rosa G."/>
            <person name="Gomez-Morales M.A."/>
            <person name="Tosini F."/>
            <person name="Sumanam S."/>
            <person name="Young N.D."/>
            <person name="Chang B.C."/>
            <person name="Robin G.B."/>
        </authorList>
    </citation>
    <scope>NUCLEOTIDE SEQUENCE [LARGE SCALE GENOMIC DNA]</scope>
    <source>
        <strain evidence="2">ISS534</strain>
    </source>
</reference>
<dbReference type="Proteomes" id="UP001558632">
    <property type="component" value="Unassembled WGS sequence"/>
</dbReference>